<proteinExistence type="predicted"/>
<accession>A0A0J6YBP2</accession>
<evidence type="ECO:0000313" key="2">
    <source>
        <dbReference type="EMBL" id="KMP06161.1"/>
    </source>
</evidence>
<evidence type="ECO:0000256" key="1">
    <source>
        <dbReference type="SAM" id="MobiDB-lite"/>
    </source>
</evidence>
<reference evidence="3" key="1">
    <citation type="journal article" date="2010" name="Genome Res.">
        <title>Population genomic sequencing of Coccidioides fungi reveals recent hybridization and transposon control.</title>
        <authorList>
            <person name="Neafsey D.E."/>
            <person name="Barker B.M."/>
            <person name="Sharpton T.J."/>
            <person name="Stajich J.E."/>
            <person name="Park D.J."/>
            <person name="Whiston E."/>
            <person name="Hung C.-Y."/>
            <person name="McMahan C."/>
            <person name="White J."/>
            <person name="Sykes S."/>
            <person name="Heiman D."/>
            <person name="Young S."/>
            <person name="Zeng Q."/>
            <person name="Abouelleil A."/>
            <person name="Aftuck L."/>
            <person name="Bessette D."/>
            <person name="Brown A."/>
            <person name="FitzGerald M."/>
            <person name="Lui A."/>
            <person name="Macdonald J.P."/>
            <person name="Priest M."/>
            <person name="Orbach M.J."/>
            <person name="Galgiani J.N."/>
            <person name="Kirkland T.N."/>
            <person name="Cole G.T."/>
            <person name="Birren B.W."/>
            <person name="Henn M.R."/>
            <person name="Taylor J.W."/>
            <person name="Rounsley S.D."/>
        </authorList>
    </citation>
    <scope>NUCLEOTIDE SEQUENCE [LARGE SCALE GENOMIC DNA]</scope>
    <source>
        <strain evidence="3">RMSCC 2394</strain>
    </source>
</reference>
<name>A0A0J6YBP2_COCIT</name>
<gene>
    <name evidence="2" type="ORF">CIRG_05842</name>
</gene>
<feature type="region of interest" description="Disordered" evidence="1">
    <location>
        <begin position="55"/>
        <end position="103"/>
    </location>
</feature>
<dbReference type="EMBL" id="DS028096">
    <property type="protein sequence ID" value="KMP06161.1"/>
    <property type="molecule type" value="Genomic_DNA"/>
</dbReference>
<dbReference type="AlphaFoldDB" id="A0A0J6YBP2"/>
<protein>
    <submittedName>
        <fullName evidence="2">Uncharacterized protein</fullName>
    </submittedName>
</protein>
<organism evidence="2 3">
    <name type="scientific">Coccidioides immitis RMSCC 2394</name>
    <dbReference type="NCBI Taxonomy" id="404692"/>
    <lineage>
        <taxon>Eukaryota</taxon>
        <taxon>Fungi</taxon>
        <taxon>Dikarya</taxon>
        <taxon>Ascomycota</taxon>
        <taxon>Pezizomycotina</taxon>
        <taxon>Eurotiomycetes</taxon>
        <taxon>Eurotiomycetidae</taxon>
        <taxon>Onygenales</taxon>
        <taxon>Onygenaceae</taxon>
        <taxon>Coccidioides</taxon>
    </lineage>
</organism>
<dbReference type="Proteomes" id="UP000054565">
    <property type="component" value="Unassembled WGS sequence"/>
</dbReference>
<evidence type="ECO:0000313" key="3">
    <source>
        <dbReference type="Proteomes" id="UP000054565"/>
    </source>
</evidence>
<sequence length="103" mass="12269">MGFENNFVVFGMEANSGKHCKRARQLRNQETSGGINWFWIPQKNEFFYWVTRDRESRSQAVFRSEKDKKKKRHFSEEQDVDSSKSTVRHPAKRGMMQPPDKKN</sequence>
<feature type="compositionally biased region" description="Basic and acidic residues" evidence="1">
    <location>
        <begin position="55"/>
        <end position="67"/>
    </location>
</feature>